<feature type="transmembrane region" description="Helical" evidence="5">
    <location>
        <begin position="249"/>
        <end position="275"/>
    </location>
</feature>
<reference evidence="8" key="1">
    <citation type="submission" date="2016-10" db="EMBL/GenBank/DDBJ databases">
        <authorList>
            <person name="Varghese N."/>
            <person name="Submissions S."/>
        </authorList>
    </citation>
    <scope>NUCLEOTIDE SEQUENCE [LARGE SCALE GENOMIC DNA]</scope>
    <source>
        <strain evidence="8">CGMCC 4.3506</strain>
    </source>
</reference>
<dbReference type="SUPFAM" id="SSF161098">
    <property type="entry name" value="MetI-like"/>
    <property type="match status" value="1"/>
</dbReference>
<name>A0A1G7VN88_9PSEU</name>
<dbReference type="PROSITE" id="PS50928">
    <property type="entry name" value="ABC_TM1"/>
    <property type="match status" value="1"/>
</dbReference>
<dbReference type="PANTHER" id="PTHR43376">
    <property type="entry name" value="OLIGOPEPTIDE TRANSPORT SYSTEM PERMEASE PROTEIN"/>
    <property type="match status" value="1"/>
</dbReference>
<dbReference type="GO" id="GO:0055085">
    <property type="term" value="P:transmembrane transport"/>
    <property type="evidence" value="ECO:0007669"/>
    <property type="project" value="InterPro"/>
</dbReference>
<feature type="transmembrane region" description="Helical" evidence="5">
    <location>
        <begin position="105"/>
        <end position="130"/>
    </location>
</feature>
<evidence type="ECO:0000259" key="6">
    <source>
        <dbReference type="PROSITE" id="PS50928"/>
    </source>
</evidence>
<keyword evidence="5" id="KW-0813">Transport</keyword>
<keyword evidence="4 5" id="KW-0472">Membrane</keyword>
<proteinExistence type="inferred from homology"/>
<dbReference type="CDD" id="cd06261">
    <property type="entry name" value="TM_PBP2"/>
    <property type="match status" value="1"/>
</dbReference>
<feature type="transmembrane region" description="Helical" evidence="5">
    <location>
        <begin position="151"/>
        <end position="171"/>
    </location>
</feature>
<dbReference type="InterPro" id="IPR035906">
    <property type="entry name" value="MetI-like_sf"/>
</dbReference>
<dbReference type="Proteomes" id="UP000199623">
    <property type="component" value="Unassembled WGS sequence"/>
</dbReference>
<dbReference type="InterPro" id="IPR000515">
    <property type="entry name" value="MetI-like"/>
</dbReference>
<keyword evidence="2 5" id="KW-0812">Transmembrane</keyword>
<comment type="similarity">
    <text evidence="5">Belongs to the binding-protein-dependent transport system permease family.</text>
</comment>
<dbReference type="Gene3D" id="1.10.3720.10">
    <property type="entry name" value="MetI-like"/>
    <property type="match status" value="1"/>
</dbReference>
<protein>
    <submittedName>
        <fullName evidence="7">Peptide/nickel transport system permease protein</fullName>
    </submittedName>
</protein>
<comment type="subcellular location">
    <subcellularLocation>
        <location evidence="5">Cell membrane</location>
        <topology evidence="5">Multi-pass membrane protein</topology>
    </subcellularLocation>
    <subcellularLocation>
        <location evidence="1">Membrane</location>
        <topology evidence="1">Multi-pass membrane protein</topology>
    </subcellularLocation>
</comment>
<dbReference type="STRING" id="200378.SAMN05216553_109327"/>
<dbReference type="EMBL" id="FNCC01000009">
    <property type="protein sequence ID" value="SDG61018.1"/>
    <property type="molecule type" value="Genomic_DNA"/>
</dbReference>
<keyword evidence="3 5" id="KW-1133">Transmembrane helix</keyword>
<sequence>MGYHLRKLAFYLTALWAAVTLNFVIPRLLPGNPVDILMAKLQQRGGSVDPAARQAYETLLGTGGRESFVQEYLAYLGNLLRGELGVSVSAFPAKVTDVIAGSLPWTVVLVGLATLLSFLLGVGLGAVVGWKRGTWLDSLVPATTMLSAVPYFWLALILVAVLASGLGWFPLNGGYDVVLDPGWSPEFLASALYHGTLPALTIVLSSVGGWLLGMRNMMVSAMSEDYVLTARAKGLRGSRVMMRYAARNAVLPSVAGFAISLGFVVSGSIVTEQVFSYPGIGSKLLQAVQNNDYALMQGIFLVITVAVLGANLVVDLLYGLVDARTRDRSTVS</sequence>
<dbReference type="PANTHER" id="PTHR43376:SF1">
    <property type="entry name" value="OLIGOPEPTIDE TRANSPORT SYSTEM PERMEASE PROTEIN"/>
    <property type="match status" value="1"/>
</dbReference>
<evidence type="ECO:0000256" key="5">
    <source>
        <dbReference type="RuleBase" id="RU363032"/>
    </source>
</evidence>
<dbReference type="RefSeq" id="WP_090051949.1">
    <property type="nucleotide sequence ID" value="NZ_FNCC01000009.1"/>
</dbReference>
<gene>
    <name evidence="7" type="ORF">SAMN05216553_109327</name>
</gene>
<feature type="transmembrane region" description="Helical" evidence="5">
    <location>
        <begin position="9"/>
        <end position="29"/>
    </location>
</feature>
<dbReference type="GO" id="GO:0005886">
    <property type="term" value="C:plasma membrane"/>
    <property type="evidence" value="ECO:0007669"/>
    <property type="project" value="UniProtKB-SubCell"/>
</dbReference>
<organism evidence="7 8">
    <name type="scientific">Lentzea fradiae</name>
    <dbReference type="NCBI Taxonomy" id="200378"/>
    <lineage>
        <taxon>Bacteria</taxon>
        <taxon>Bacillati</taxon>
        <taxon>Actinomycetota</taxon>
        <taxon>Actinomycetes</taxon>
        <taxon>Pseudonocardiales</taxon>
        <taxon>Pseudonocardiaceae</taxon>
        <taxon>Lentzea</taxon>
    </lineage>
</organism>
<feature type="transmembrane region" description="Helical" evidence="5">
    <location>
        <begin position="191"/>
        <end position="212"/>
    </location>
</feature>
<dbReference type="AlphaFoldDB" id="A0A1G7VN88"/>
<evidence type="ECO:0000313" key="7">
    <source>
        <dbReference type="EMBL" id="SDG61018.1"/>
    </source>
</evidence>
<evidence type="ECO:0000256" key="4">
    <source>
        <dbReference type="ARBA" id="ARBA00023136"/>
    </source>
</evidence>
<accession>A0A1G7VN88</accession>
<feature type="domain" description="ABC transmembrane type-1" evidence="6">
    <location>
        <begin position="103"/>
        <end position="318"/>
    </location>
</feature>
<evidence type="ECO:0000256" key="3">
    <source>
        <dbReference type="ARBA" id="ARBA00022989"/>
    </source>
</evidence>
<dbReference type="Pfam" id="PF00528">
    <property type="entry name" value="BPD_transp_1"/>
    <property type="match status" value="1"/>
</dbReference>
<evidence type="ECO:0000256" key="1">
    <source>
        <dbReference type="ARBA" id="ARBA00004141"/>
    </source>
</evidence>
<evidence type="ECO:0000256" key="2">
    <source>
        <dbReference type="ARBA" id="ARBA00022692"/>
    </source>
</evidence>
<evidence type="ECO:0000313" key="8">
    <source>
        <dbReference type="Proteomes" id="UP000199623"/>
    </source>
</evidence>
<feature type="transmembrane region" description="Helical" evidence="5">
    <location>
        <begin position="295"/>
        <end position="318"/>
    </location>
</feature>
<keyword evidence="8" id="KW-1185">Reference proteome</keyword>